<protein>
    <submittedName>
        <fullName evidence="2">Uncharacterized protein</fullName>
    </submittedName>
</protein>
<organism evidence="2">
    <name type="scientific">marine sediment metagenome</name>
    <dbReference type="NCBI Taxonomy" id="412755"/>
    <lineage>
        <taxon>unclassified sequences</taxon>
        <taxon>metagenomes</taxon>
        <taxon>ecological metagenomes</taxon>
    </lineage>
</organism>
<keyword evidence="1" id="KW-0812">Transmembrane</keyword>
<feature type="transmembrane region" description="Helical" evidence="1">
    <location>
        <begin position="7"/>
        <end position="28"/>
    </location>
</feature>
<dbReference type="AlphaFoldDB" id="X0W5X0"/>
<keyword evidence="1" id="KW-1133">Transmembrane helix</keyword>
<feature type="non-terminal residue" evidence="2">
    <location>
        <position position="38"/>
    </location>
</feature>
<reference evidence="2" key="1">
    <citation type="journal article" date="2014" name="Front. Microbiol.">
        <title>High frequency of phylogenetically diverse reductive dehalogenase-homologous genes in deep subseafloor sedimentary metagenomes.</title>
        <authorList>
            <person name="Kawai M."/>
            <person name="Futagami T."/>
            <person name="Toyoda A."/>
            <person name="Takaki Y."/>
            <person name="Nishi S."/>
            <person name="Hori S."/>
            <person name="Arai W."/>
            <person name="Tsubouchi T."/>
            <person name="Morono Y."/>
            <person name="Uchiyama I."/>
            <person name="Ito T."/>
            <person name="Fujiyama A."/>
            <person name="Inagaki F."/>
            <person name="Takami H."/>
        </authorList>
    </citation>
    <scope>NUCLEOTIDE SEQUENCE</scope>
    <source>
        <strain evidence="2">Expedition CK06-06</strain>
    </source>
</reference>
<proteinExistence type="predicted"/>
<accession>X0W5X0</accession>
<dbReference type="EMBL" id="BARS01036144">
    <property type="protein sequence ID" value="GAG26304.1"/>
    <property type="molecule type" value="Genomic_DNA"/>
</dbReference>
<sequence>MNRAKIVNSIGALVGLGLVLTGIFGPWFSFDADWRTYN</sequence>
<name>X0W5X0_9ZZZZ</name>
<comment type="caution">
    <text evidence="2">The sequence shown here is derived from an EMBL/GenBank/DDBJ whole genome shotgun (WGS) entry which is preliminary data.</text>
</comment>
<evidence type="ECO:0000256" key="1">
    <source>
        <dbReference type="SAM" id="Phobius"/>
    </source>
</evidence>
<evidence type="ECO:0000313" key="2">
    <source>
        <dbReference type="EMBL" id="GAG26304.1"/>
    </source>
</evidence>
<gene>
    <name evidence="2" type="ORF">S01H1_55589</name>
</gene>
<keyword evidence="1" id="KW-0472">Membrane</keyword>